<dbReference type="AlphaFoldDB" id="A0A1C0ZWZ9"/>
<dbReference type="OrthoDB" id="2891506at2"/>
<name>A0A1C0ZWZ9_9BACL</name>
<reference evidence="2" key="1">
    <citation type="submission" date="2016-05" db="EMBL/GenBank/DDBJ databases">
        <title>Paenibacillus oryzae. sp. nov., isolated from the rice root.</title>
        <authorList>
            <person name="Zhang J."/>
            <person name="Zhang X."/>
        </authorList>
    </citation>
    <scope>NUCLEOTIDE SEQUENCE [LARGE SCALE GENOMIC DNA]</scope>
    <source>
        <strain evidence="2">KCTC13222</strain>
    </source>
</reference>
<dbReference type="EMBL" id="LYPC01000027">
    <property type="protein sequence ID" value="OCT12625.1"/>
    <property type="molecule type" value="Genomic_DNA"/>
</dbReference>
<proteinExistence type="predicted"/>
<evidence type="ECO:0000313" key="1">
    <source>
        <dbReference type="EMBL" id="OCT12625.1"/>
    </source>
</evidence>
<comment type="caution">
    <text evidence="1">The sequence shown here is derived from an EMBL/GenBank/DDBJ whole genome shotgun (WGS) entry which is preliminary data.</text>
</comment>
<dbReference type="Proteomes" id="UP000093309">
    <property type="component" value="Unassembled WGS sequence"/>
</dbReference>
<evidence type="ECO:0000313" key="2">
    <source>
        <dbReference type="Proteomes" id="UP000093309"/>
    </source>
</evidence>
<accession>A0A1C0ZWZ9</accession>
<gene>
    <name evidence="1" type="ORF">A8709_32975</name>
</gene>
<dbReference type="RefSeq" id="WP_065857100.1">
    <property type="nucleotide sequence ID" value="NZ_LYPC01000027.1"/>
</dbReference>
<keyword evidence="2" id="KW-1185">Reference proteome</keyword>
<dbReference type="STRING" id="512399.A8709_32975"/>
<sequence>MSDVKRIYPESKTGLINWIEENFHDIDEFIVQFQMKDNTSMFVYDVYSYRNALGMLEMAKGTCHELSINDEFNPKSKT</sequence>
<protein>
    <submittedName>
        <fullName evidence="1">Uncharacterized protein</fullName>
    </submittedName>
</protein>
<organism evidence="1 2">
    <name type="scientific">Paenibacillus pectinilyticus</name>
    <dbReference type="NCBI Taxonomy" id="512399"/>
    <lineage>
        <taxon>Bacteria</taxon>
        <taxon>Bacillati</taxon>
        <taxon>Bacillota</taxon>
        <taxon>Bacilli</taxon>
        <taxon>Bacillales</taxon>
        <taxon>Paenibacillaceae</taxon>
        <taxon>Paenibacillus</taxon>
    </lineage>
</organism>